<evidence type="ECO:0000256" key="15">
    <source>
        <dbReference type="SAM" id="MobiDB-lite"/>
    </source>
</evidence>
<feature type="domain" description="ABC transporter" evidence="17">
    <location>
        <begin position="1278"/>
        <end position="1514"/>
    </location>
</feature>
<keyword evidence="4" id="KW-0813">Transport</keyword>
<dbReference type="PROSITE" id="PS00211">
    <property type="entry name" value="ABC_TRANSPORTER_1"/>
    <property type="match status" value="2"/>
</dbReference>
<dbReference type="EMBL" id="LR782595">
    <property type="protein sequence ID" value="CAB3219628.1"/>
    <property type="molecule type" value="mRNA"/>
</dbReference>
<dbReference type="CDD" id="cd03250">
    <property type="entry name" value="ABCC_MRP_domain1"/>
    <property type="match status" value="1"/>
</dbReference>
<dbReference type="PROSITE" id="PS50929">
    <property type="entry name" value="ABC_TM1F"/>
    <property type="match status" value="2"/>
</dbReference>
<keyword evidence="8" id="KW-0677">Repeat</keyword>
<feature type="domain" description="ABC transporter" evidence="17">
    <location>
        <begin position="619"/>
        <end position="848"/>
    </location>
</feature>
<dbReference type="CDD" id="cd18595">
    <property type="entry name" value="ABC_6TM_MRP1_2_3_6_D1_like"/>
    <property type="match status" value="1"/>
</dbReference>
<dbReference type="GO" id="GO:0005774">
    <property type="term" value="C:vacuolar membrane"/>
    <property type="evidence" value="ECO:0007669"/>
    <property type="project" value="UniProtKB-SubCell"/>
</dbReference>
<dbReference type="SUPFAM" id="SSF90123">
    <property type="entry name" value="ABC transporter transmembrane region"/>
    <property type="match status" value="2"/>
</dbReference>
<evidence type="ECO:0000256" key="2">
    <source>
        <dbReference type="ARBA" id="ARBA00004651"/>
    </source>
</evidence>
<evidence type="ECO:0000256" key="4">
    <source>
        <dbReference type="ARBA" id="ARBA00022448"/>
    </source>
</evidence>
<dbReference type="FunFam" id="3.40.50.300:FF:000997">
    <property type="entry name" value="Multidrug resistance-associated protein 1"/>
    <property type="match status" value="1"/>
</dbReference>
<organism evidence="19">
    <name type="scientific">Phallusia mammillata</name>
    <dbReference type="NCBI Taxonomy" id="59560"/>
    <lineage>
        <taxon>Eukaryota</taxon>
        <taxon>Metazoa</taxon>
        <taxon>Chordata</taxon>
        <taxon>Tunicata</taxon>
        <taxon>Ascidiacea</taxon>
        <taxon>Phlebobranchia</taxon>
        <taxon>Ascidiidae</taxon>
        <taxon>Phallusia</taxon>
    </lineage>
</organism>
<sequence length="1521" mass="171846">MNCSGGIYNMELHLSNATLPSSFQQLSFHISPCAILWLFALPYHLHTRKSTFIYLSVSKLFKAKLLSTLLVWILSWAELLISLLEWSWNNGNFTVNDLIVPTVISSTMGLVVILLHFDQRKGIHSSGLLSVFWFIGLLLWALVCHYKVLYISMFFYNDITDIGFIKCIMFFISYAAVILNFILSFISDRPATKVYDGAFLIHDNGKHDTADKFAKHKPSPKNRATFYSKMFYQWFTKFALVGYRRTLIDTDLWKLDLSYRSNHVTKQFLKHWNAKTNKKTEYVNKSNNKNTQGGRTRLLWTICKTFGPYFLFGSLLKFVLSCLNFARPQILGALISFTAQDVPLWQGYFWAISLFVAVTIWTIILQQHMYICASVGMKLRSALIGSIYRKILCLSNAARKENTVGGIVNLVSVDTQNLRALPQQLDTLWAAPLQIILAIYFLWQELGPSVIAGVAVMVFLIPVNALIVRKSKSLQLKQMEYKDARMKFMSEVLSGIKVLKMYAWELSFQDKITEVRNKELKQLRRFAYLNAATTFTFVCVPVMVSLVTFAVYVLSDKHNILDARKIFVSLSLFDILRGPLSTLPSVISSVVQAGVSLRRIDHFLNQSELDELSVDRRNTDSDNAITVRKGCFQWEPGNKILKEITMSVPVGSLVAVVGQIGCGKSSLVSALLGNMDKRQGYVAVRGSIAYVPQQAWIQNLSVRDNITFGKKLDVCRYEEIVEACELKLDFSMLPAGDQTEIGERGINLSGGQKQRVAIARAVYQDKQIYLFDDPLSSVDSHVEKRIFENVIGPNGCLKSKTRLLVTHGLTHLSQVDKIYVLKNGMISEVGHYYELLNKNGYFAEFLKTYSTCPGRKESAETTGPNVEVTSISSQPPSDIESENGKQVEKPLLSDSCCGFESKQSLSSVHHRREPFSESKEENKSKNSKRKLITKEKMEIGSVKSSFFISYLRSVGFLLSLLICFFYVLQNIAMVYSRVWLSEWSDDPVTSDGTQNGTETRLLVYSSLGLVQASLVVVALFTMTYGSVTASAIMHANLLHRILRAPMHFFHTTPLGRLLNRFSQDIQVVDKAIPATLHLLLMNTIQAVGSFAVIIYITPLFAVVLGPLLLFYYFIQCFYTRTLRQLKRLESVYRSPIFSHFAETITGVTTIRAYDLQKTFISDEEFKFDQHQMALYVRMISNRWIGVQLQLVGNFIVLFASLFAVNAKGSINAGTVGLSVSYAILVTNILKRLVRQACMLEANVVSIERILEYSNVVQEAPLYLDRDDVPPEWPSRGQIDFQGYSTKYQPDLEFVVQDITASIAHGEKIGVVGRTGAGKSSLTLGIFRIIEAFEGTIKIDGKDIKDVGLYTLRSKLSIIPQDPVLFCGSLRMNLDPFDVYSDEQLWSALEHSHLKNFVVSLPLKLDHKVSEGGDNLSVGQRQLICLARALLRKSKILILDEATAAVDLETDDLIQTTIRSEFCDSTTITIAHRLNTIMDSDRDCSRFWQNNRNGFSRRTSKCQRNFFRNGKRCGIGVNSRLE</sequence>
<keyword evidence="12 16" id="KW-0472">Membrane</keyword>
<feature type="transmembrane region" description="Helical" evidence="16">
    <location>
        <begin position="425"/>
        <end position="443"/>
    </location>
</feature>
<dbReference type="NCBIfam" id="TIGR00957">
    <property type="entry name" value="MRP_assoc_pro"/>
    <property type="match status" value="1"/>
</dbReference>
<evidence type="ECO:0000256" key="8">
    <source>
        <dbReference type="ARBA" id="ARBA00022737"/>
    </source>
</evidence>
<evidence type="ECO:0000256" key="12">
    <source>
        <dbReference type="ARBA" id="ARBA00023136"/>
    </source>
</evidence>
<dbReference type="FunFam" id="1.20.1560.10:FF:000020">
    <property type="entry name" value="ABC metal ion transporter"/>
    <property type="match status" value="1"/>
</dbReference>
<evidence type="ECO:0000259" key="18">
    <source>
        <dbReference type="PROSITE" id="PS50929"/>
    </source>
</evidence>
<keyword evidence="11 16" id="KW-1133">Transmembrane helix</keyword>
<name>A0A6F9D605_9ASCI</name>
<dbReference type="PANTHER" id="PTHR24223:SF443">
    <property type="entry name" value="MULTIDRUG-RESISTANCE LIKE PROTEIN 1, ISOFORM I"/>
    <property type="match status" value="1"/>
</dbReference>
<feature type="transmembrane region" description="Helical" evidence="16">
    <location>
        <begin position="347"/>
        <end position="365"/>
    </location>
</feature>
<evidence type="ECO:0000256" key="14">
    <source>
        <dbReference type="ARBA" id="ARBA00047523"/>
    </source>
</evidence>
<feature type="transmembrane region" description="Helical" evidence="16">
    <location>
        <begin position="1086"/>
        <end position="1114"/>
    </location>
</feature>
<feature type="transmembrane region" description="Helical" evidence="16">
    <location>
        <begin position="449"/>
        <end position="468"/>
    </location>
</feature>
<dbReference type="SUPFAM" id="SSF52540">
    <property type="entry name" value="P-loop containing nucleoside triphosphate hydrolases"/>
    <property type="match status" value="2"/>
</dbReference>
<dbReference type="Pfam" id="PF00005">
    <property type="entry name" value="ABC_tran"/>
    <property type="match status" value="2"/>
</dbReference>
<proteinExistence type="evidence at transcript level"/>
<dbReference type="Pfam" id="PF00664">
    <property type="entry name" value="ABC_membrane"/>
    <property type="match status" value="2"/>
</dbReference>
<dbReference type="Gene3D" id="1.20.1560.10">
    <property type="entry name" value="ABC transporter type 1, transmembrane domain"/>
    <property type="match status" value="2"/>
</dbReference>
<protein>
    <recommendedName>
        <fullName evidence="13">ABC-type glutathione-S-conjugate transporter</fullName>
        <ecNumber evidence="13">7.6.2.3</ecNumber>
    </recommendedName>
</protein>
<reference evidence="19" key="1">
    <citation type="submission" date="2020-04" db="EMBL/GenBank/DDBJ databases">
        <authorList>
            <person name="Neveu A P."/>
        </authorList>
    </citation>
    <scope>NUCLEOTIDE SEQUENCE</scope>
    <source>
        <tissue evidence="19">Whole embryo</tissue>
    </source>
</reference>
<comment type="similarity">
    <text evidence="3">Belongs to the ABC transporter superfamily. ABCC family. Conjugate transporter (TC 3.A.1.208) subfamily.</text>
</comment>
<dbReference type="InterPro" id="IPR003593">
    <property type="entry name" value="AAA+_ATPase"/>
</dbReference>
<feature type="transmembrane region" description="Helical" evidence="16">
    <location>
        <begin position="1183"/>
        <end position="1204"/>
    </location>
</feature>
<feature type="transmembrane region" description="Helical" evidence="16">
    <location>
        <begin position="306"/>
        <end position="327"/>
    </location>
</feature>
<dbReference type="Gene3D" id="3.40.50.300">
    <property type="entry name" value="P-loop containing nucleotide triphosphate hydrolases"/>
    <property type="match status" value="2"/>
</dbReference>
<dbReference type="EC" id="7.6.2.3" evidence="13"/>
<evidence type="ECO:0000256" key="7">
    <source>
        <dbReference type="ARBA" id="ARBA00022692"/>
    </source>
</evidence>
<evidence type="ECO:0000256" key="3">
    <source>
        <dbReference type="ARBA" id="ARBA00009726"/>
    </source>
</evidence>
<evidence type="ECO:0000256" key="5">
    <source>
        <dbReference type="ARBA" id="ARBA00022475"/>
    </source>
</evidence>
<dbReference type="PANTHER" id="PTHR24223">
    <property type="entry name" value="ATP-BINDING CASSETTE SUB-FAMILY C"/>
    <property type="match status" value="1"/>
</dbReference>
<dbReference type="GO" id="GO:0005886">
    <property type="term" value="C:plasma membrane"/>
    <property type="evidence" value="ECO:0007669"/>
    <property type="project" value="UniProtKB-SubCell"/>
</dbReference>
<dbReference type="GO" id="GO:0000323">
    <property type="term" value="C:lytic vacuole"/>
    <property type="evidence" value="ECO:0007669"/>
    <property type="project" value="UniProtKB-ARBA"/>
</dbReference>
<evidence type="ECO:0000256" key="16">
    <source>
        <dbReference type="SAM" id="Phobius"/>
    </source>
</evidence>
<dbReference type="CDD" id="cd03244">
    <property type="entry name" value="ABCC_MRP_domain2"/>
    <property type="match status" value="1"/>
</dbReference>
<feature type="transmembrane region" description="Helical" evidence="16">
    <location>
        <begin position="947"/>
        <end position="968"/>
    </location>
</feature>
<dbReference type="CDD" id="cd18603">
    <property type="entry name" value="ABC_6TM_MRP1_2_3_6_D2_like"/>
    <property type="match status" value="1"/>
</dbReference>
<dbReference type="InterPro" id="IPR036640">
    <property type="entry name" value="ABC1_TM_sf"/>
</dbReference>
<dbReference type="GO" id="GO:0015431">
    <property type="term" value="F:ABC-type glutathione S-conjugate transporter activity"/>
    <property type="evidence" value="ECO:0007669"/>
    <property type="project" value="UniProtKB-EC"/>
</dbReference>
<keyword evidence="6" id="KW-0926">Vacuole</keyword>
<feature type="transmembrane region" description="Helical" evidence="16">
    <location>
        <begin position="162"/>
        <end position="183"/>
    </location>
</feature>
<gene>
    <name evidence="19" type="primary">Abcc1-004</name>
</gene>
<feature type="transmembrane region" description="Helical" evidence="16">
    <location>
        <begin position="1001"/>
        <end position="1024"/>
    </location>
</feature>
<dbReference type="InterPro" id="IPR050173">
    <property type="entry name" value="ABC_transporter_C-like"/>
</dbReference>
<dbReference type="InterPro" id="IPR011527">
    <property type="entry name" value="ABC1_TM_dom"/>
</dbReference>
<feature type="region of interest" description="Disordered" evidence="15">
    <location>
        <begin position="856"/>
        <end position="885"/>
    </location>
</feature>
<keyword evidence="10" id="KW-0067">ATP-binding</keyword>
<dbReference type="FunFam" id="1.20.1560.10:FF:000001">
    <property type="entry name" value="ATP-binding cassette subfamily C member 1"/>
    <property type="match status" value="1"/>
</dbReference>
<feature type="compositionally biased region" description="Basic and acidic residues" evidence="15">
    <location>
        <begin position="913"/>
        <end position="924"/>
    </location>
</feature>
<evidence type="ECO:0000256" key="10">
    <source>
        <dbReference type="ARBA" id="ARBA00022840"/>
    </source>
</evidence>
<feature type="transmembrane region" description="Helical" evidence="16">
    <location>
        <begin position="129"/>
        <end position="156"/>
    </location>
</feature>
<comment type="subcellular location">
    <subcellularLocation>
        <location evidence="2">Cell membrane</location>
        <topology evidence="2">Multi-pass membrane protein</topology>
    </subcellularLocation>
    <subcellularLocation>
        <location evidence="1">Vacuole membrane</location>
        <topology evidence="1">Multi-pass membrane protein</topology>
    </subcellularLocation>
</comment>
<dbReference type="InterPro" id="IPR003439">
    <property type="entry name" value="ABC_transporter-like_ATP-bd"/>
</dbReference>
<evidence type="ECO:0000256" key="11">
    <source>
        <dbReference type="ARBA" id="ARBA00022989"/>
    </source>
</evidence>
<evidence type="ECO:0000259" key="17">
    <source>
        <dbReference type="PROSITE" id="PS50893"/>
    </source>
</evidence>
<dbReference type="InterPro" id="IPR005292">
    <property type="entry name" value="MRP"/>
</dbReference>
<dbReference type="PROSITE" id="PS50893">
    <property type="entry name" value="ABC_TRANSPORTER_2"/>
    <property type="match status" value="2"/>
</dbReference>
<dbReference type="GO" id="GO:0005524">
    <property type="term" value="F:ATP binding"/>
    <property type="evidence" value="ECO:0007669"/>
    <property type="project" value="UniProtKB-KW"/>
</dbReference>
<keyword evidence="7 16" id="KW-0812">Transmembrane</keyword>
<comment type="catalytic activity">
    <reaction evidence="14">
        <text>leukotriene C4(in) + ATP + H2O = leukotriene C4(out) + ADP + phosphate + H(+)</text>
        <dbReference type="Rhea" id="RHEA:38963"/>
        <dbReference type="ChEBI" id="CHEBI:15377"/>
        <dbReference type="ChEBI" id="CHEBI:15378"/>
        <dbReference type="ChEBI" id="CHEBI:30616"/>
        <dbReference type="ChEBI" id="CHEBI:43474"/>
        <dbReference type="ChEBI" id="CHEBI:57973"/>
        <dbReference type="ChEBI" id="CHEBI:456216"/>
    </reaction>
    <physiologicalReaction direction="left-to-right" evidence="14">
        <dbReference type="Rhea" id="RHEA:38964"/>
    </physiologicalReaction>
</comment>
<feature type="compositionally biased region" description="Polar residues" evidence="15">
    <location>
        <begin position="860"/>
        <end position="876"/>
    </location>
</feature>
<evidence type="ECO:0000256" key="9">
    <source>
        <dbReference type="ARBA" id="ARBA00022741"/>
    </source>
</evidence>
<keyword evidence="5" id="KW-1003">Cell membrane</keyword>
<feature type="transmembrane region" description="Helical" evidence="16">
    <location>
        <begin position="98"/>
        <end position="117"/>
    </location>
</feature>
<evidence type="ECO:0000256" key="13">
    <source>
        <dbReference type="ARBA" id="ARBA00024220"/>
    </source>
</evidence>
<feature type="domain" description="ABC transmembrane type-1" evidence="18">
    <location>
        <begin position="960"/>
        <end position="1241"/>
    </location>
</feature>
<keyword evidence="9" id="KW-0547">Nucleotide-binding</keyword>
<evidence type="ECO:0000256" key="6">
    <source>
        <dbReference type="ARBA" id="ARBA00022554"/>
    </source>
</evidence>
<feature type="transmembrane region" description="Helical" evidence="16">
    <location>
        <begin position="26"/>
        <end position="45"/>
    </location>
</feature>
<dbReference type="InterPro" id="IPR017871">
    <property type="entry name" value="ABC_transporter-like_CS"/>
</dbReference>
<feature type="domain" description="ABC transmembrane type-1" evidence="18">
    <location>
        <begin position="311"/>
        <end position="592"/>
    </location>
</feature>
<dbReference type="InterPro" id="IPR027417">
    <property type="entry name" value="P-loop_NTPase"/>
</dbReference>
<feature type="transmembrane region" description="Helical" evidence="16">
    <location>
        <begin position="1210"/>
        <end position="1229"/>
    </location>
</feature>
<dbReference type="FunFam" id="3.40.50.300:FF:000074">
    <property type="entry name" value="Multidrug resistance-associated protein 5 isoform 1"/>
    <property type="match status" value="1"/>
</dbReference>
<feature type="region of interest" description="Disordered" evidence="15">
    <location>
        <begin position="904"/>
        <end position="929"/>
    </location>
</feature>
<dbReference type="GO" id="GO:0016887">
    <property type="term" value="F:ATP hydrolysis activity"/>
    <property type="evidence" value="ECO:0007669"/>
    <property type="project" value="InterPro"/>
</dbReference>
<accession>A0A6F9D605</accession>
<feature type="transmembrane region" description="Helical" evidence="16">
    <location>
        <begin position="526"/>
        <end position="554"/>
    </location>
</feature>
<dbReference type="SMART" id="SM00382">
    <property type="entry name" value="AAA"/>
    <property type="match status" value="2"/>
</dbReference>
<feature type="transmembrane region" description="Helical" evidence="16">
    <location>
        <begin position="65"/>
        <end position="86"/>
    </location>
</feature>
<evidence type="ECO:0000256" key="1">
    <source>
        <dbReference type="ARBA" id="ARBA00004128"/>
    </source>
</evidence>
<evidence type="ECO:0000313" key="19">
    <source>
        <dbReference type="EMBL" id="CAB3219628.1"/>
    </source>
</evidence>